<keyword evidence="2" id="KW-1185">Reference proteome</keyword>
<proteinExistence type="predicted"/>
<dbReference type="SUPFAM" id="SSF52540">
    <property type="entry name" value="P-loop containing nucleoside triphosphate hydrolases"/>
    <property type="match status" value="1"/>
</dbReference>
<comment type="caution">
    <text evidence="1">The sequence shown here is derived from an EMBL/GenBank/DDBJ whole genome shotgun (WGS) entry which is preliminary data.</text>
</comment>
<dbReference type="EMBL" id="JBHSGF010000014">
    <property type="protein sequence ID" value="MFC4556558.1"/>
    <property type="molecule type" value="Genomic_DNA"/>
</dbReference>
<dbReference type="Gene3D" id="3.40.50.300">
    <property type="entry name" value="P-loop containing nucleotide triphosphate hydrolases"/>
    <property type="match status" value="1"/>
</dbReference>
<dbReference type="Proteomes" id="UP001595955">
    <property type="component" value="Unassembled WGS sequence"/>
</dbReference>
<dbReference type="RefSeq" id="WP_122824651.1">
    <property type="nucleotide sequence ID" value="NZ_CP033325.1"/>
</dbReference>
<dbReference type="CDD" id="cd00882">
    <property type="entry name" value="Ras_like_GTPase"/>
    <property type="match status" value="1"/>
</dbReference>
<name>A0ABV9DFE9_9MICO</name>
<sequence>MSVPLVPVRLPGREQTGVRSPLLDVVTDLEADVEAAHFPLDLPDLDHLRTLQARVRTQISAHLLPRLRFAAAPAVVVVGGSTGAGKSTLVNSTVGGEVSPAGVLRPTTRTPVLAVRAADAPLFAGHPLTELARLVETDGVPAGLALLDAPDFDSVHDDNRALADLLIETADLWVFVTTAARYGDAVPWRVLLQAQARGVSVAIVLNRVPARVLREVRADLLRRLDALGLGGAPLFVVDDVGPHEGLLPDGVVGPLRDWLALLGGRNTARGVVRRTTQGAWGSLREDLLRLADGVSAQASAAAALRKACVRAAAGPAEAVAARIAGGLAAQGAPTTRWLSLASTGGPLAGLLGDVSRLRRGWRSGGLRARSAAAAAVAADVRAALLALLTDAALEAHAAVRRAWVDGGASALEVPGDADAARRARVEAALDAWTRGTATALAPVAAPHGAALDEDGVLALVQAAAAGSSGAARAVRALLGTPGEAAVEASAEALLEEATAVIEAERDPFLTRLDSLDLQAAAGPAMRLRASELKGHR</sequence>
<organism evidence="1 2">
    <name type="scientific">Georgenia faecalis</name>
    <dbReference type="NCBI Taxonomy" id="2483799"/>
    <lineage>
        <taxon>Bacteria</taxon>
        <taxon>Bacillati</taxon>
        <taxon>Actinomycetota</taxon>
        <taxon>Actinomycetes</taxon>
        <taxon>Micrococcales</taxon>
        <taxon>Bogoriellaceae</taxon>
        <taxon>Georgenia</taxon>
    </lineage>
</organism>
<protein>
    <submittedName>
        <fullName evidence="1">GTPase domain-containing protein</fullName>
    </submittedName>
</protein>
<evidence type="ECO:0000313" key="2">
    <source>
        <dbReference type="Proteomes" id="UP001595955"/>
    </source>
</evidence>
<dbReference type="PANTHER" id="PTHR42698">
    <property type="entry name" value="GTPASE ERA"/>
    <property type="match status" value="1"/>
</dbReference>
<accession>A0ABV9DFE9</accession>
<reference evidence="2" key="1">
    <citation type="journal article" date="2019" name="Int. J. Syst. Evol. Microbiol.">
        <title>The Global Catalogue of Microorganisms (GCM) 10K type strain sequencing project: providing services to taxonomists for standard genome sequencing and annotation.</title>
        <authorList>
            <consortium name="The Broad Institute Genomics Platform"/>
            <consortium name="The Broad Institute Genome Sequencing Center for Infectious Disease"/>
            <person name="Wu L."/>
            <person name="Ma J."/>
        </authorList>
    </citation>
    <scope>NUCLEOTIDE SEQUENCE [LARGE SCALE GENOMIC DNA]</scope>
    <source>
        <strain evidence="2">JCM 3369</strain>
    </source>
</reference>
<evidence type="ECO:0000313" key="1">
    <source>
        <dbReference type="EMBL" id="MFC4556558.1"/>
    </source>
</evidence>
<dbReference type="InterPro" id="IPR027417">
    <property type="entry name" value="P-loop_NTPase"/>
</dbReference>
<dbReference type="InterPro" id="IPR005662">
    <property type="entry name" value="GTPase_Era-like"/>
</dbReference>
<gene>
    <name evidence="1" type="ORF">ACFO3F_15030</name>
</gene>
<dbReference type="PANTHER" id="PTHR42698:SF1">
    <property type="entry name" value="GTPASE ERA, MITOCHONDRIAL"/>
    <property type="match status" value="1"/>
</dbReference>